<comment type="caution">
    <text evidence="2">The sequence shown here is derived from an EMBL/GenBank/DDBJ whole genome shotgun (WGS) entry which is preliminary data.</text>
</comment>
<keyword evidence="2" id="KW-0255">Endonuclease</keyword>
<dbReference type="OrthoDB" id="9799703at2"/>
<dbReference type="Pfam" id="PF05685">
    <property type="entry name" value="Uma2"/>
    <property type="match status" value="1"/>
</dbReference>
<gene>
    <name evidence="2" type="ORF">HNQ77_004974</name>
</gene>
<evidence type="ECO:0000259" key="1">
    <source>
        <dbReference type="Pfam" id="PF05685"/>
    </source>
</evidence>
<proteinExistence type="predicted"/>
<dbReference type="InterPro" id="IPR012296">
    <property type="entry name" value="Nuclease_put_TT1808"/>
</dbReference>
<dbReference type="GO" id="GO:0004519">
    <property type="term" value="F:endonuclease activity"/>
    <property type="evidence" value="ECO:0007669"/>
    <property type="project" value="UniProtKB-KW"/>
</dbReference>
<dbReference type="PANTHER" id="PTHR34107:SF7">
    <property type="entry name" value="SLR2092 PROTEIN"/>
    <property type="match status" value="1"/>
</dbReference>
<protein>
    <submittedName>
        <fullName evidence="2">Uma2 family endonuclease</fullName>
    </submittedName>
</protein>
<name>A0A841K4W7_9BACT</name>
<keyword evidence="3" id="KW-1185">Reference proteome</keyword>
<accession>A0A841K4W7</accession>
<dbReference type="Proteomes" id="UP000538666">
    <property type="component" value="Unassembled WGS sequence"/>
</dbReference>
<dbReference type="CDD" id="cd06260">
    <property type="entry name" value="DUF820-like"/>
    <property type="match status" value="1"/>
</dbReference>
<evidence type="ECO:0000313" key="3">
    <source>
        <dbReference type="Proteomes" id="UP000538666"/>
    </source>
</evidence>
<dbReference type="InterPro" id="IPR011335">
    <property type="entry name" value="Restrct_endonuc-II-like"/>
</dbReference>
<sequence>MSTILEIPKLPSSVVLDPPLTDEEFEKLCAANDFVQLERTKDGAIIVNAPTGGDSSSGNIEIGGQLRDWWKQHRQGRVFDSNAGFFLPDGSSCSPDAAYATAEQMRGLTKEDRKHFLRFTPAFVVELLSSSDSLPAAKKKMDLWLANGAELAWLIDPYLRNVLIYERGQATYREVVENVVGTGPVAGFVLDLASVWSLFED</sequence>
<evidence type="ECO:0000313" key="2">
    <source>
        <dbReference type="EMBL" id="MBB6146989.1"/>
    </source>
</evidence>
<dbReference type="SUPFAM" id="SSF52980">
    <property type="entry name" value="Restriction endonuclease-like"/>
    <property type="match status" value="1"/>
</dbReference>
<keyword evidence="2" id="KW-0540">Nuclease</keyword>
<feature type="domain" description="Putative restriction endonuclease" evidence="1">
    <location>
        <begin position="23"/>
        <end position="176"/>
    </location>
</feature>
<dbReference type="RefSeq" id="WP_050060049.1">
    <property type="nucleotide sequence ID" value="NZ_JACHEK010000012.1"/>
</dbReference>
<dbReference type="InterPro" id="IPR008538">
    <property type="entry name" value="Uma2"/>
</dbReference>
<keyword evidence="2" id="KW-0378">Hydrolase</keyword>
<reference evidence="2 3" key="1">
    <citation type="submission" date="2020-08" db="EMBL/GenBank/DDBJ databases">
        <title>Genomic Encyclopedia of Type Strains, Phase IV (KMG-IV): sequencing the most valuable type-strain genomes for metagenomic binning, comparative biology and taxonomic classification.</title>
        <authorList>
            <person name="Goeker M."/>
        </authorList>
    </citation>
    <scope>NUCLEOTIDE SEQUENCE [LARGE SCALE GENOMIC DNA]</scope>
    <source>
        <strain evidence="2 3">DSM 103733</strain>
    </source>
</reference>
<dbReference type="Gene3D" id="3.90.1570.10">
    <property type="entry name" value="tt1808, chain A"/>
    <property type="match status" value="1"/>
</dbReference>
<dbReference type="PANTHER" id="PTHR34107">
    <property type="entry name" value="SLL0198 PROTEIN-RELATED"/>
    <property type="match status" value="1"/>
</dbReference>
<organism evidence="2 3">
    <name type="scientific">Silvibacterium bohemicum</name>
    <dbReference type="NCBI Taxonomy" id="1577686"/>
    <lineage>
        <taxon>Bacteria</taxon>
        <taxon>Pseudomonadati</taxon>
        <taxon>Acidobacteriota</taxon>
        <taxon>Terriglobia</taxon>
        <taxon>Terriglobales</taxon>
        <taxon>Acidobacteriaceae</taxon>
        <taxon>Silvibacterium</taxon>
    </lineage>
</organism>
<dbReference type="EMBL" id="JACHEK010000012">
    <property type="protein sequence ID" value="MBB6146989.1"/>
    <property type="molecule type" value="Genomic_DNA"/>
</dbReference>
<dbReference type="AlphaFoldDB" id="A0A841K4W7"/>